<dbReference type="KEGG" id="nfn:NFRAN_0238"/>
<protein>
    <submittedName>
        <fullName evidence="1">Uncharacterized protein</fullName>
    </submittedName>
</protein>
<organism evidence="1 2">
    <name type="scientific">Candidatus Nitrosocosmicus franklandianus</name>
    <dbReference type="NCBI Taxonomy" id="1798806"/>
    <lineage>
        <taxon>Archaea</taxon>
        <taxon>Nitrososphaerota</taxon>
        <taxon>Nitrososphaeria</taxon>
        <taxon>Nitrososphaerales</taxon>
        <taxon>Nitrososphaeraceae</taxon>
        <taxon>Candidatus Nitrosocosmicus</taxon>
    </lineage>
</organism>
<evidence type="ECO:0000313" key="1">
    <source>
        <dbReference type="EMBL" id="VFJ12559.1"/>
    </source>
</evidence>
<keyword evidence="2" id="KW-1185">Reference proteome</keyword>
<dbReference type="EMBL" id="LR216287">
    <property type="protein sequence ID" value="VFJ12559.1"/>
    <property type="molecule type" value="Genomic_DNA"/>
</dbReference>
<accession>A0A484I6Y6</accession>
<sequence>MIRLPSSLVNLFFDFVVRFWLPESTYIFKYIIKDIVQYFVGQTNVCVGKSNEW</sequence>
<gene>
    <name evidence="1" type="ORF">NFRAN_0238</name>
</gene>
<name>A0A484I6Y6_9ARCH</name>
<dbReference type="AlphaFoldDB" id="A0A484I6Y6"/>
<reference evidence="1 2" key="1">
    <citation type="submission" date="2019-02" db="EMBL/GenBank/DDBJ databases">
        <authorList>
            <person name="Lehtovirta-Morley E L."/>
        </authorList>
    </citation>
    <scope>NUCLEOTIDE SEQUENCE [LARGE SCALE GENOMIC DNA]</scope>
    <source>
        <strain evidence="1">NFRAN1</strain>
    </source>
</reference>
<proteinExistence type="predicted"/>
<dbReference type="Proteomes" id="UP000294299">
    <property type="component" value="Chromosome NFRAN"/>
</dbReference>
<evidence type="ECO:0000313" key="2">
    <source>
        <dbReference type="Proteomes" id="UP000294299"/>
    </source>
</evidence>